<keyword evidence="5" id="KW-0175">Coiled coil</keyword>
<dbReference type="EMBL" id="LHUR01000005">
    <property type="protein sequence ID" value="KOA21364.1"/>
    <property type="molecule type" value="Genomic_DNA"/>
</dbReference>
<evidence type="ECO:0000256" key="3">
    <source>
        <dbReference type="ARBA" id="ARBA00023065"/>
    </source>
</evidence>
<name>A0A0L6ZEF4_9CLOT</name>
<keyword evidence="3 4" id="KW-0406">Ion transport</keyword>
<dbReference type="HAMAP" id="MF_00311">
    <property type="entry name" value="ATP_synth_E_arch"/>
    <property type="match status" value="1"/>
</dbReference>
<evidence type="ECO:0000256" key="2">
    <source>
        <dbReference type="ARBA" id="ARBA00022448"/>
    </source>
</evidence>
<dbReference type="GO" id="GO:0033178">
    <property type="term" value="C:proton-transporting two-sector ATPase complex, catalytic domain"/>
    <property type="evidence" value="ECO:0007669"/>
    <property type="project" value="InterPro"/>
</dbReference>
<comment type="similarity">
    <text evidence="1 4">Belongs to the V-ATPase E subunit family.</text>
</comment>
<dbReference type="Pfam" id="PF01991">
    <property type="entry name" value="vATP-synt_E"/>
    <property type="match status" value="1"/>
</dbReference>
<sequence length="196" mass="22174">MSNIESLTSKILEDSDIKAKALIEEAKQEEKSILDKKKREAEIESKIIIDKAEAEAKIRAERVISNAEIQVRNMKLEAKQIVLDRVFTEALERLSLISKDDTLEFIKKSLLSSEILGNEELILDENIASDDFVAKINSYLKELGRKGELKLSTEKRDIKGGYILAKNGIEINYTFEALVKLMRDELEAEVAGILFS</sequence>
<dbReference type="SUPFAM" id="SSF160527">
    <property type="entry name" value="V-type ATPase subunit E-like"/>
    <property type="match status" value="1"/>
</dbReference>
<dbReference type="Gene3D" id="1.20.5.620">
    <property type="entry name" value="F1F0 ATP synthase subunit B, membrane domain"/>
    <property type="match status" value="1"/>
</dbReference>
<evidence type="ECO:0000313" key="6">
    <source>
        <dbReference type="EMBL" id="KOA21364.1"/>
    </source>
</evidence>
<dbReference type="InterPro" id="IPR002842">
    <property type="entry name" value="ATPase_V1_Esu"/>
</dbReference>
<comment type="function">
    <text evidence="4">Produces ATP from ADP in the presence of a proton gradient across the membrane.</text>
</comment>
<comment type="caution">
    <text evidence="6">The sequence shown here is derived from an EMBL/GenBank/DDBJ whole genome shotgun (WGS) entry which is preliminary data.</text>
</comment>
<evidence type="ECO:0000313" key="7">
    <source>
        <dbReference type="Proteomes" id="UP000037043"/>
    </source>
</evidence>
<dbReference type="RefSeq" id="WP_052219652.1">
    <property type="nucleotide sequence ID" value="NZ_LHUR01000005.1"/>
</dbReference>
<feature type="coiled-coil region" evidence="5">
    <location>
        <begin position="12"/>
        <end position="77"/>
    </location>
</feature>
<proteinExistence type="inferred from homology"/>
<organism evidence="6 7">
    <name type="scientific">Clostridium homopropionicum DSM 5847</name>
    <dbReference type="NCBI Taxonomy" id="1121318"/>
    <lineage>
        <taxon>Bacteria</taxon>
        <taxon>Bacillati</taxon>
        <taxon>Bacillota</taxon>
        <taxon>Clostridia</taxon>
        <taxon>Eubacteriales</taxon>
        <taxon>Clostridiaceae</taxon>
        <taxon>Clostridium</taxon>
    </lineage>
</organism>
<keyword evidence="4" id="KW-0066">ATP synthesis</keyword>
<accession>A0A0L6ZEF4</accession>
<evidence type="ECO:0000256" key="5">
    <source>
        <dbReference type="SAM" id="Coils"/>
    </source>
</evidence>
<dbReference type="PATRIC" id="fig|1121318.3.peg.34"/>
<evidence type="ECO:0000256" key="1">
    <source>
        <dbReference type="ARBA" id="ARBA00005901"/>
    </source>
</evidence>
<dbReference type="GO" id="GO:0046961">
    <property type="term" value="F:proton-transporting ATPase activity, rotational mechanism"/>
    <property type="evidence" value="ECO:0007669"/>
    <property type="project" value="InterPro"/>
</dbReference>
<protein>
    <recommendedName>
        <fullName evidence="4">V-type proton ATPase subunit E</fullName>
    </recommendedName>
    <alternativeName>
        <fullName evidence="4">V-ATPase subunit E</fullName>
    </alternativeName>
</protein>
<dbReference type="STRING" id="36844.SAMN04488501_105191"/>
<evidence type="ECO:0000256" key="4">
    <source>
        <dbReference type="HAMAP-Rule" id="MF_00311"/>
    </source>
</evidence>
<dbReference type="Proteomes" id="UP000037043">
    <property type="component" value="Unassembled WGS sequence"/>
</dbReference>
<reference evidence="7" key="1">
    <citation type="submission" date="2015-08" db="EMBL/GenBank/DDBJ databases">
        <title>Genome sequence of the strict anaerobe Clostridium homopropionicum LuHBu1 (DSM 5847T).</title>
        <authorList>
            <person name="Poehlein A."/>
            <person name="Beck M."/>
            <person name="Schiel-Bengelsdorf B."/>
            <person name="Bengelsdorf F.R."/>
            <person name="Daniel R."/>
            <person name="Duerre P."/>
        </authorList>
    </citation>
    <scope>NUCLEOTIDE SEQUENCE [LARGE SCALE GENOMIC DNA]</scope>
    <source>
        <strain evidence="7">DSM 5847</strain>
    </source>
</reference>
<keyword evidence="7" id="KW-1185">Reference proteome</keyword>
<dbReference type="GO" id="GO:0046933">
    <property type="term" value="F:proton-transporting ATP synthase activity, rotational mechanism"/>
    <property type="evidence" value="ECO:0007669"/>
    <property type="project" value="UniProtKB-UniRule"/>
</dbReference>
<keyword evidence="4" id="KW-0375">Hydrogen ion transport</keyword>
<gene>
    <name evidence="6" type="primary">atpE_1</name>
    <name evidence="4" type="synonym">atpE</name>
    <name evidence="6" type="ORF">CLHOM_00350</name>
</gene>
<dbReference type="GO" id="GO:0005524">
    <property type="term" value="F:ATP binding"/>
    <property type="evidence" value="ECO:0007669"/>
    <property type="project" value="UniProtKB-UniRule"/>
</dbReference>
<dbReference type="GO" id="GO:0042777">
    <property type="term" value="P:proton motive force-driven plasma membrane ATP synthesis"/>
    <property type="evidence" value="ECO:0007669"/>
    <property type="project" value="UniProtKB-UniRule"/>
</dbReference>
<dbReference type="AlphaFoldDB" id="A0A0L6ZEF4"/>
<keyword evidence="2 4" id="KW-0813">Transport</keyword>